<dbReference type="GO" id="GO:0016324">
    <property type="term" value="C:apical plasma membrane"/>
    <property type="evidence" value="ECO:0007669"/>
    <property type="project" value="UniProtKB-SubCell"/>
</dbReference>
<comment type="subcellular location">
    <subcellularLocation>
        <location evidence="1">Apical cell membrane</location>
        <topology evidence="1">Multi-pass membrane protein</topology>
    </subcellularLocation>
</comment>
<comment type="similarity">
    <text evidence="2">Belongs to the SLC29A/ENT transporter (TC 2.A.57) family.</text>
</comment>
<dbReference type="Ensembl" id="ENSGGOT00000011908.3">
    <property type="protein sequence ID" value="ENSGGOP00000011573.3"/>
    <property type="gene ID" value="ENSGGOG00000011862.3"/>
</dbReference>
<evidence type="ECO:0000256" key="1">
    <source>
        <dbReference type="ARBA" id="ARBA00004424"/>
    </source>
</evidence>
<evidence type="ECO:0000256" key="7">
    <source>
        <dbReference type="SAM" id="MobiDB-lite"/>
    </source>
</evidence>
<feature type="transmembrane region" description="Helical" evidence="8">
    <location>
        <begin position="109"/>
        <end position="127"/>
    </location>
</feature>
<dbReference type="PANTHER" id="PTHR10332">
    <property type="entry name" value="EQUILIBRATIVE NUCLEOSIDE TRANSPORTER"/>
    <property type="match status" value="1"/>
</dbReference>
<dbReference type="eggNOG" id="KOG1479">
    <property type="taxonomic scope" value="Eukaryota"/>
</dbReference>
<keyword evidence="6 8" id="KW-0472">Membrane</keyword>
<proteinExistence type="inferred from homology"/>
<gene>
    <name evidence="9" type="primary">SLC29A4</name>
</gene>
<reference evidence="9" key="3">
    <citation type="submission" date="2025-08" db="UniProtKB">
        <authorList>
            <consortium name="Ensembl"/>
        </authorList>
    </citation>
    <scope>IDENTIFICATION</scope>
</reference>
<dbReference type="GO" id="GO:0098793">
    <property type="term" value="C:presynapse"/>
    <property type="evidence" value="ECO:0007669"/>
    <property type="project" value="GOC"/>
</dbReference>
<dbReference type="GO" id="GO:0008324">
    <property type="term" value="F:monoatomic cation transmembrane transporter activity"/>
    <property type="evidence" value="ECO:0007669"/>
    <property type="project" value="Ensembl"/>
</dbReference>
<dbReference type="GO" id="GO:0016323">
    <property type="term" value="C:basolateral plasma membrane"/>
    <property type="evidence" value="ECO:0007669"/>
    <property type="project" value="Ensembl"/>
</dbReference>
<sequence length="508" mass="55040">MGSVGSQRLEEPSVAGTPDPGVVMSFTFDSHQLEEAAEAAQGQGLRARGVPAFTDTTLDEPVPDDRYHAIYFAMLLAGVGFLLPYNSFITDVDYLHHKYPGTSIVFDMSLTYILVALAAVLLNNVLVERLTLHTRITAGYLLALGPLLFISICDVWLQLFSRDQAYAINLAAVGTVAFGCTVQQSSFYGYTGMLPKRYTQGVMTGESEYLQTPRGGGAGLPWALEGLPMMRPGLGGRLTIPGQTELGTVITIFPGLAGGRKGVHSHMGGTCGPTHEHPAPAPNGSPKDSPAHEVTGSGGAYMRFDVPRPRVQRSWPTFRALLLHRYVVARVIWADMLSIAVTYFITLCLFPGLESEIRHCILGEWLPILIMAVFNLSDFVGKILAALPVDWRGTHLLACSCLRVVFIPLFILCVYPSGMPALRHPAWPCIFSLLMGISNGYFGSVPMILAAGKVSPKQRELAGRSLGSQTPTYSFPRPQCRDAIHPHLGEGLGPLLALVSFSSSIILW</sequence>
<feature type="transmembrane region" description="Helical" evidence="8">
    <location>
        <begin position="396"/>
        <end position="418"/>
    </location>
</feature>
<feature type="region of interest" description="Disordered" evidence="7">
    <location>
        <begin position="1"/>
        <end position="21"/>
    </location>
</feature>
<dbReference type="FunCoup" id="G3R872">
    <property type="interactions" value="219"/>
</dbReference>
<keyword evidence="4 8" id="KW-0812">Transmembrane</keyword>
<dbReference type="GO" id="GO:0008504">
    <property type="term" value="F:monoamine transmembrane transporter activity"/>
    <property type="evidence" value="ECO:0000318"/>
    <property type="project" value="GO_Central"/>
</dbReference>
<dbReference type="Pfam" id="PF01733">
    <property type="entry name" value="Nucleoside_tran"/>
    <property type="match status" value="1"/>
</dbReference>
<name>G3R872_GORGO</name>
<dbReference type="PRINTS" id="PR01130">
    <property type="entry name" value="DERENTRNSPRT"/>
</dbReference>
<evidence type="ECO:0000256" key="8">
    <source>
        <dbReference type="SAM" id="Phobius"/>
    </source>
</evidence>
<evidence type="ECO:0000256" key="4">
    <source>
        <dbReference type="ARBA" id="ARBA00022692"/>
    </source>
</evidence>
<dbReference type="GO" id="GO:0042908">
    <property type="term" value="P:xenobiotic transport"/>
    <property type="evidence" value="ECO:0007669"/>
    <property type="project" value="Ensembl"/>
</dbReference>
<dbReference type="Proteomes" id="UP000001519">
    <property type="component" value="Chromosome 7"/>
</dbReference>
<evidence type="ECO:0008006" key="11">
    <source>
        <dbReference type="Google" id="ProtNLM"/>
    </source>
</evidence>
<feature type="transmembrane region" description="Helical" evidence="8">
    <location>
        <begin position="139"/>
        <end position="160"/>
    </location>
</feature>
<dbReference type="GO" id="GO:0019534">
    <property type="term" value="F:toxin transmembrane transporter activity"/>
    <property type="evidence" value="ECO:0007669"/>
    <property type="project" value="Ensembl"/>
</dbReference>
<dbReference type="OMA" id="GSAMWAY"/>
<protein>
    <recommendedName>
        <fullName evidence="11">Solute carrier family 29 member 4</fullName>
    </recommendedName>
</protein>
<feature type="transmembrane region" description="Helical" evidence="8">
    <location>
        <begin position="331"/>
        <end position="353"/>
    </location>
</feature>
<keyword evidence="10" id="KW-1185">Reference proteome</keyword>
<evidence type="ECO:0000313" key="10">
    <source>
        <dbReference type="Proteomes" id="UP000001519"/>
    </source>
</evidence>
<organism evidence="9 10">
    <name type="scientific">Gorilla gorilla gorilla</name>
    <name type="common">Western lowland gorilla</name>
    <dbReference type="NCBI Taxonomy" id="9595"/>
    <lineage>
        <taxon>Eukaryota</taxon>
        <taxon>Metazoa</taxon>
        <taxon>Chordata</taxon>
        <taxon>Craniata</taxon>
        <taxon>Vertebrata</taxon>
        <taxon>Euteleostomi</taxon>
        <taxon>Mammalia</taxon>
        <taxon>Eutheria</taxon>
        <taxon>Euarchontoglires</taxon>
        <taxon>Primates</taxon>
        <taxon>Haplorrhini</taxon>
        <taxon>Catarrhini</taxon>
        <taxon>Hominidae</taxon>
        <taxon>Gorilla</taxon>
    </lineage>
</organism>
<dbReference type="AlphaFoldDB" id="G3R872"/>
<evidence type="ECO:0000313" key="9">
    <source>
        <dbReference type="Ensembl" id="ENSGGOP00000011573.3"/>
    </source>
</evidence>
<dbReference type="InParanoid" id="G3R872"/>
<feature type="transmembrane region" description="Helical" evidence="8">
    <location>
        <begin position="166"/>
        <end position="190"/>
    </location>
</feature>
<dbReference type="STRING" id="9593.ENSGGOP00000011573"/>
<dbReference type="PANTHER" id="PTHR10332:SF10">
    <property type="entry name" value="EQUILIBRATIVE NUCLEOSIDE TRANSPORTER 4"/>
    <property type="match status" value="1"/>
</dbReference>
<reference evidence="9" key="4">
    <citation type="submission" date="2025-09" db="UniProtKB">
        <authorList>
            <consortium name="Ensembl"/>
        </authorList>
    </citation>
    <scope>IDENTIFICATION</scope>
</reference>
<dbReference type="GO" id="GO:0032238">
    <property type="term" value="P:adenosine transport"/>
    <property type="evidence" value="ECO:0007669"/>
    <property type="project" value="Ensembl"/>
</dbReference>
<feature type="region of interest" description="Disordered" evidence="7">
    <location>
        <begin position="264"/>
        <end position="293"/>
    </location>
</feature>
<evidence type="ECO:0000256" key="2">
    <source>
        <dbReference type="ARBA" id="ARBA00007965"/>
    </source>
</evidence>
<dbReference type="EMBL" id="CABD030049524">
    <property type="status" value="NOT_ANNOTATED_CDS"/>
    <property type="molecule type" value="Genomic_DNA"/>
</dbReference>
<dbReference type="GO" id="GO:0005326">
    <property type="term" value="F:neurotransmitter transmembrane transporter activity"/>
    <property type="evidence" value="ECO:0007669"/>
    <property type="project" value="Ensembl"/>
</dbReference>
<dbReference type="GO" id="GO:0005886">
    <property type="term" value="C:plasma membrane"/>
    <property type="evidence" value="ECO:0000318"/>
    <property type="project" value="GO_Central"/>
</dbReference>
<evidence type="ECO:0000256" key="6">
    <source>
        <dbReference type="ARBA" id="ARBA00023136"/>
    </source>
</evidence>
<evidence type="ECO:0000256" key="3">
    <source>
        <dbReference type="ARBA" id="ARBA00022448"/>
    </source>
</evidence>
<dbReference type="SUPFAM" id="SSF103473">
    <property type="entry name" value="MFS general substrate transporter"/>
    <property type="match status" value="1"/>
</dbReference>
<dbReference type="InterPro" id="IPR002259">
    <property type="entry name" value="Eqnu_transpt"/>
</dbReference>
<dbReference type="Bgee" id="ENSGGOG00000011862">
    <property type="expression patterns" value="Expressed in prefrontal cortex and 3 other cell types or tissues"/>
</dbReference>
<feature type="transmembrane region" description="Helical" evidence="8">
    <location>
        <begin position="430"/>
        <end position="451"/>
    </location>
</feature>
<reference evidence="10" key="1">
    <citation type="submission" date="2011-05" db="EMBL/GenBank/DDBJ databases">
        <title>Insights into the evolution of the great apes provided by the gorilla genome.</title>
        <authorList>
            <person name="Scally A."/>
        </authorList>
    </citation>
    <scope>NUCLEOTIDE SEQUENCE [LARGE SCALE GENOMIC DNA]</scope>
</reference>
<dbReference type="GO" id="GO:0051610">
    <property type="term" value="P:serotonin uptake"/>
    <property type="evidence" value="ECO:0007669"/>
    <property type="project" value="Ensembl"/>
</dbReference>
<feature type="transmembrane region" description="Helical" evidence="8">
    <location>
        <begin position="69"/>
        <end position="89"/>
    </location>
</feature>
<dbReference type="GeneTree" id="ENSGT00950000182898"/>
<keyword evidence="3" id="KW-0813">Transport</keyword>
<dbReference type="GO" id="GO:1990748">
    <property type="term" value="P:cellular detoxification"/>
    <property type="evidence" value="ECO:0007669"/>
    <property type="project" value="Ensembl"/>
</dbReference>
<feature type="transmembrane region" description="Helical" evidence="8">
    <location>
        <begin position="365"/>
        <end position="384"/>
    </location>
</feature>
<dbReference type="GO" id="GO:0005337">
    <property type="term" value="F:nucleoside transmembrane transporter activity"/>
    <property type="evidence" value="ECO:0007669"/>
    <property type="project" value="InterPro"/>
</dbReference>
<evidence type="ECO:0000256" key="5">
    <source>
        <dbReference type="ARBA" id="ARBA00022989"/>
    </source>
</evidence>
<dbReference type="GO" id="GO:0090494">
    <property type="term" value="P:dopamine uptake"/>
    <property type="evidence" value="ECO:0007669"/>
    <property type="project" value="Ensembl"/>
</dbReference>
<dbReference type="InterPro" id="IPR036259">
    <property type="entry name" value="MFS_trans_sf"/>
</dbReference>
<dbReference type="EMBL" id="CABD030049523">
    <property type="status" value="NOT_ANNOTATED_CDS"/>
    <property type="molecule type" value="Genomic_DNA"/>
</dbReference>
<dbReference type="EMBL" id="CABD030049525">
    <property type="status" value="NOT_ANNOTATED_CDS"/>
    <property type="molecule type" value="Genomic_DNA"/>
</dbReference>
<dbReference type="HOGENOM" id="CLU_021611_4_0_1"/>
<reference evidence="9 10" key="2">
    <citation type="journal article" date="2012" name="Nature">
        <title>Insights into hominid evolution from the gorilla genome sequence.</title>
        <authorList>
            <person name="Scally A."/>
            <person name="Dutheil J.Y."/>
            <person name="Hillier L.W."/>
            <person name="Jordan G.E."/>
            <person name="Goodhead I."/>
            <person name="Herrero J."/>
            <person name="Hobolth A."/>
            <person name="Lappalainen T."/>
            <person name="Mailund T."/>
            <person name="Marques-Bonet T."/>
            <person name="McCarthy S."/>
            <person name="Montgomery S.H."/>
            <person name="Schwalie P.C."/>
            <person name="Tang Y.A."/>
            <person name="Ward M.C."/>
            <person name="Xue Y."/>
            <person name="Yngvadottir B."/>
            <person name="Alkan C."/>
            <person name="Andersen L.N."/>
            <person name="Ayub Q."/>
            <person name="Ball E.V."/>
            <person name="Beal K."/>
            <person name="Bradley B.J."/>
            <person name="Chen Y."/>
            <person name="Clee C.M."/>
            <person name="Fitzgerald S."/>
            <person name="Graves T.A."/>
            <person name="Gu Y."/>
            <person name="Heath P."/>
            <person name="Heger A."/>
            <person name="Karakoc E."/>
            <person name="Kolb-Kokocinski A."/>
            <person name="Laird G.K."/>
            <person name="Lunter G."/>
            <person name="Meader S."/>
            <person name="Mort M."/>
            <person name="Mullikin J.C."/>
            <person name="Munch K."/>
            <person name="O'Connor T.D."/>
            <person name="Phillips A.D."/>
            <person name="Prado-Martinez J."/>
            <person name="Rogers A.S."/>
            <person name="Sajjadian S."/>
            <person name="Schmidt D."/>
            <person name="Shaw K."/>
            <person name="Simpson J.T."/>
            <person name="Stenson P.D."/>
            <person name="Turner D.J."/>
            <person name="Vigilant L."/>
            <person name="Vilella A.J."/>
            <person name="Whitener W."/>
            <person name="Zhu B."/>
            <person name="Cooper D.N."/>
            <person name="de Jong P."/>
            <person name="Dermitzakis E.T."/>
            <person name="Eichler E.E."/>
            <person name="Flicek P."/>
            <person name="Goldman N."/>
            <person name="Mundy N.I."/>
            <person name="Ning Z."/>
            <person name="Odom D.T."/>
            <person name="Ponting C.P."/>
            <person name="Quail M.A."/>
            <person name="Ryder O.A."/>
            <person name="Searle S.M."/>
            <person name="Warren W.C."/>
            <person name="Wilson R.K."/>
            <person name="Schierup M.H."/>
            <person name="Rogers J."/>
            <person name="Tyler-Smith C."/>
            <person name="Durbin R."/>
        </authorList>
    </citation>
    <scope>NUCLEOTIDE SEQUENCE [LARGE SCALE GENOMIC DNA]</scope>
</reference>
<keyword evidence="5 8" id="KW-1133">Transmembrane helix</keyword>
<dbReference type="GO" id="GO:0051620">
    <property type="term" value="P:norepinephrine uptake"/>
    <property type="evidence" value="ECO:0007669"/>
    <property type="project" value="Ensembl"/>
</dbReference>
<accession>G3R872</accession>